<evidence type="ECO:0000256" key="1">
    <source>
        <dbReference type="SAM" id="MobiDB-lite"/>
    </source>
</evidence>
<evidence type="ECO:0000313" key="2">
    <source>
        <dbReference type="EMBL" id="GMF47598.1"/>
    </source>
</evidence>
<feature type="region of interest" description="Disordered" evidence="1">
    <location>
        <begin position="276"/>
        <end position="333"/>
    </location>
</feature>
<sequence length="400" mass="45424">MKRQMDEHRQFIEEQYRLLRAAQETVGRQGQRLESLAEAVQPHLQARWGAFAQGAAPTADQRPPESPAVTVAAGTNLAVPPIYRGSSKKEKRYFMDSYAIYCRRIKALNQGTQAKFFVMPLSSCIEQGTMVRICAFELCKDEKDVTETEWRDYFLSARVPDNTAYKTLDREVKKLCMDIELQDAESRLSRLIADFYEIVDKLNMEDVVQVEPKKVIGYLVEALRPQAFKAAVKDQLGRQIHKGTKSNIQSFLKWVRSELEGFMRFEAHISGAHPGKFGAKSYQEQGVSDKLQRKHGWQSTSGKTRTNIDLPAAKPSEQLKEKREHPGKNVKSDRSCFKCGDPTHGVFQCRDISGPAEAKELYETKHRQESNEACIGDGDHEHDWSHCPVGCDSVCRQGYC</sequence>
<proteinExistence type="predicted"/>
<accession>A0A9W6XWW8</accession>
<evidence type="ECO:0000313" key="3">
    <source>
        <dbReference type="Proteomes" id="UP001165121"/>
    </source>
</evidence>
<name>A0A9W6XWW8_9STRA</name>
<reference evidence="2" key="1">
    <citation type="submission" date="2023-04" db="EMBL/GenBank/DDBJ databases">
        <title>Phytophthora fragariaefolia NBRC 109709.</title>
        <authorList>
            <person name="Ichikawa N."/>
            <person name="Sato H."/>
            <person name="Tonouchi N."/>
        </authorList>
    </citation>
    <scope>NUCLEOTIDE SEQUENCE</scope>
    <source>
        <strain evidence="2">NBRC 109709</strain>
    </source>
</reference>
<organism evidence="2 3">
    <name type="scientific">Phytophthora fragariaefolia</name>
    <dbReference type="NCBI Taxonomy" id="1490495"/>
    <lineage>
        <taxon>Eukaryota</taxon>
        <taxon>Sar</taxon>
        <taxon>Stramenopiles</taxon>
        <taxon>Oomycota</taxon>
        <taxon>Peronosporomycetes</taxon>
        <taxon>Peronosporales</taxon>
        <taxon>Peronosporaceae</taxon>
        <taxon>Phytophthora</taxon>
    </lineage>
</organism>
<dbReference type="OrthoDB" id="123093at2759"/>
<protein>
    <submittedName>
        <fullName evidence="2">Unnamed protein product</fullName>
    </submittedName>
</protein>
<dbReference type="Proteomes" id="UP001165121">
    <property type="component" value="Unassembled WGS sequence"/>
</dbReference>
<comment type="caution">
    <text evidence="2">The sequence shown here is derived from an EMBL/GenBank/DDBJ whole genome shotgun (WGS) entry which is preliminary data.</text>
</comment>
<feature type="compositionally biased region" description="Basic and acidic residues" evidence="1">
    <location>
        <begin position="317"/>
        <end position="333"/>
    </location>
</feature>
<gene>
    <name evidence="2" type="ORF">Pfra01_001805200</name>
</gene>
<dbReference type="EMBL" id="BSXT01002170">
    <property type="protein sequence ID" value="GMF47598.1"/>
    <property type="molecule type" value="Genomic_DNA"/>
</dbReference>
<feature type="compositionally biased region" description="Polar residues" evidence="1">
    <location>
        <begin position="297"/>
        <end position="307"/>
    </location>
</feature>
<keyword evidence="3" id="KW-1185">Reference proteome</keyword>
<dbReference type="AlphaFoldDB" id="A0A9W6XWW8"/>